<protein>
    <recommendedName>
        <fullName evidence="4">DUF2109 domain-containing protein</fullName>
    </recommendedName>
</protein>
<dbReference type="InterPro" id="IPR019214">
    <property type="entry name" value="EhaC-like"/>
</dbReference>
<organism evidence="2 3">
    <name type="scientific">candidate division MSBL1 archaeon SCGC-AAA259E19</name>
    <dbReference type="NCBI Taxonomy" id="1698264"/>
    <lineage>
        <taxon>Archaea</taxon>
        <taxon>Methanobacteriati</taxon>
        <taxon>Methanobacteriota</taxon>
        <taxon>candidate division MSBL1</taxon>
    </lineage>
</organism>
<dbReference type="AlphaFoldDB" id="A0A133ULM3"/>
<evidence type="ECO:0008006" key="4">
    <source>
        <dbReference type="Google" id="ProtNLM"/>
    </source>
</evidence>
<evidence type="ECO:0000313" key="2">
    <source>
        <dbReference type="EMBL" id="KXA95081.1"/>
    </source>
</evidence>
<feature type="transmembrane region" description="Helical" evidence="1">
    <location>
        <begin position="35"/>
        <end position="62"/>
    </location>
</feature>
<keyword evidence="3" id="KW-1185">Reference proteome</keyword>
<keyword evidence="1" id="KW-0812">Transmembrane</keyword>
<keyword evidence="1" id="KW-1133">Transmembrane helix</keyword>
<accession>A0A133ULM3</accession>
<dbReference type="EMBL" id="LHXO01000026">
    <property type="protein sequence ID" value="KXA95081.1"/>
    <property type="molecule type" value="Genomic_DNA"/>
</dbReference>
<keyword evidence="1" id="KW-0472">Membrane</keyword>
<sequence>MDYLLLIIGVLTVYASLMVVFTGERRRRLPYLNAMNFGITALIALSIQHPLTGAVALLYFIFSTLESNSIASTIDRMREE</sequence>
<name>A0A133ULM3_9EURY</name>
<dbReference type="Pfam" id="PF09882">
    <property type="entry name" value="EhaC"/>
    <property type="match status" value="1"/>
</dbReference>
<feature type="transmembrane region" description="Helical" evidence="1">
    <location>
        <begin position="6"/>
        <end position="23"/>
    </location>
</feature>
<proteinExistence type="predicted"/>
<gene>
    <name evidence="2" type="ORF">AKJ65_02660</name>
</gene>
<comment type="caution">
    <text evidence="2">The sequence shown here is derived from an EMBL/GenBank/DDBJ whole genome shotgun (WGS) entry which is preliminary data.</text>
</comment>
<dbReference type="Proteomes" id="UP000070284">
    <property type="component" value="Unassembled WGS sequence"/>
</dbReference>
<evidence type="ECO:0000313" key="3">
    <source>
        <dbReference type="Proteomes" id="UP000070284"/>
    </source>
</evidence>
<reference evidence="2 3" key="1">
    <citation type="journal article" date="2016" name="Sci. Rep.">
        <title>Metabolic traits of an uncultured archaeal lineage -MSBL1- from brine pools of the Red Sea.</title>
        <authorList>
            <person name="Mwirichia R."/>
            <person name="Alam I."/>
            <person name="Rashid M."/>
            <person name="Vinu M."/>
            <person name="Ba-Alawi W."/>
            <person name="Anthony Kamau A."/>
            <person name="Kamanda Ngugi D."/>
            <person name="Goker M."/>
            <person name="Klenk H.P."/>
            <person name="Bajic V."/>
            <person name="Stingl U."/>
        </authorList>
    </citation>
    <scope>NUCLEOTIDE SEQUENCE [LARGE SCALE GENOMIC DNA]</scope>
    <source>
        <strain evidence="2">SCGC-AAA259E19</strain>
    </source>
</reference>
<evidence type="ECO:0000256" key="1">
    <source>
        <dbReference type="SAM" id="Phobius"/>
    </source>
</evidence>